<geneLocation type="mitochondrion" evidence="20"/>
<evidence type="ECO:0000259" key="19">
    <source>
        <dbReference type="Pfam" id="PF00361"/>
    </source>
</evidence>
<dbReference type="InterPro" id="IPR003917">
    <property type="entry name" value="NADH_UbQ_OxRdtase_chain2"/>
</dbReference>
<evidence type="ECO:0000256" key="2">
    <source>
        <dbReference type="ARBA" id="ARBA00004448"/>
    </source>
</evidence>
<dbReference type="Pfam" id="PF00361">
    <property type="entry name" value="Proton_antipo_M"/>
    <property type="match status" value="1"/>
</dbReference>
<evidence type="ECO:0000256" key="9">
    <source>
        <dbReference type="ARBA" id="ARBA00022792"/>
    </source>
</evidence>
<dbReference type="GO" id="GO:0008137">
    <property type="term" value="F:NADH dehydrogenase (ubiquinone) activity"/>
    <property type="evidence" value="ECO:0007669"/>
    <property type="project" value="UniProtKB-EC"/>
</dbReference>
<keyword evidence="10 18" id="KW-1278">Translocase</keyword>
<dbReference type="EC" id="7.1.1.2" evidence="4 18"/>
<keyword evidence="6" id="KW-0813">Transport</keyword>
<feature type="transmembrane region" description="Helical" evidence="18">
    <location>
        <begin position="225"/>
        <end position="245"/>
    </location>
</feature>
<dbReference type="PANTHER" id="PTHR46552">
    <property type="entry name" value="NADH-UBIQUINONE OXIDOREDUCTASE CHAIN 2"/>
    <property type="match status" value="1"/>
</dbReference>
<evidence type="ECO:0000256" key="8">
    <source>
        <dbReference type="ARBA" id="ARBA00022692"/>
    </source>
</evidence>
<evidence type="ECO:0000313" key="20">
    <source>
        <dbReference type="EMBL" id="ATC73033.1"/>
    </source>
</evidence>
<evidence type="ECO:0000256" key="11">
    <source>
        <dbReference type="ARBA" id="ARBA00022982"/>
    </source>
</evidence>
<keyword evidence="14 18" id="KW-0830">Ubiquinone</keyword>
<comment type="subcellular location">
    <subcellularLocation>
        <location evidence="2 18">Mitochondrion inner membrane</location>
        <topology evidence="2 18">Multi-pass membrane protein</topology>
    </subcellularLocation>
</comment>
<feature type="domain" description="NADH:quinone oxidoreductase/Mrp antiporter transmembrane" evidence="19">
    <location>
        <begin position="80"/>
        <end position="271"/>
    </location>
</feature>
<dbReference type="GO" id="GO:0006120">
    <property type="term" value="P:mitochondrial electron transport, NADH to ubiquinone"/>
    <property type="evidence" value="ECO:0007669"/>
    <property type="project" value="InterPro"/>
</dbReference>
<evidence type="ECO:0000256" key="12">
    <source>
        <dbReference type="ARBA" id="ARBA00022989"/>
    </source>
</evidence>
<dbReference type="InterPro" id="IPR050175">
    <property type="entry name" value="Complex_I_Subunit_2"/>
</dbReference>
<sequence>MILNSTKLLYNTTMIIGVMVCICSNNWMMMWAGLEISLISFLPLMTSKNSLSSESMMKYFIIQGMSSSLLMFGIMFMLMTVNFSNYIMMISLMLKIGMAPFHNWVLSVIDGLNYECVFILLTLMKISPLMILSYINLVMWLPILISLVVGATLGVNQNSMRKILGYSSIYNLGFTCSCISEMSLWIIYMSIYSFMLMCIIIFIQKMNVYYFNQIMMNEFDLKIKISFWLIMLSFGGIPPMLGFLSKLMLFEFLISTNQMFVLMFMIFSSLIVMFYYIRSTYMSIMMSSLFMKWNLMSLSYSMVSMVTLNITIMSMVIFIKSLY</sequence>
<keyword evidence="13 18" id="KW-0520">NAD</keyword>
<feature type="transmembrane region" description="Helical" evidence="18">
    <location>
        <begin position="131"/>
        <end position="155"/>
    </location>
</feature>
<feature type="transmembrane region" description="Helical" evidence="18">
    <location>
        <begin position="257"/>
        <end position="277"/>
    </location>
</feature>
<feature type="transmembrane region" description="Helical" evidence="18">
    <location>
        <begin position="12"/>
        <end position="38"/>
    </location>
</feature>
<organism evidence="20">
    <name type="scientific">Graphocephala sp. EMHAU-2015-Zz052315</name>
    <dbReference type="NCBI Taxonomy" id="2036855"/>
    <lineage>
        <taxon>Eukaryota</taxon>
        <taxon>Metazoa</taxon>
        <taxon>Ecdysozoa</taxon>
        <taxon>Arthropoda</taxon>
        <taxon>Hexapoda</taxon>
        <taxon>Insecta</taxon>
        <taxon>Pterygota</taxon>
        <taxon>Neoptera</taxon>
        <taxon>Paraneoptera</taxon>
        <taxon>Hemiptera</taxon>
        <taxon>Auchenorrhyncha</taxon>
        <taxon>Membracoidea</taxon>
        <taxon>Cicadellidae</taxon>
        <taxon>Cicadellinae</taxon>
        <taxon>Cicadellini</taxon>
        <taxon>Graphocephala</taxon>
    </lineage>
</organism>
<keyword evidence="12 18" id="KW-1133">Transmembrane helix</keyword>
<evidence type="ECO:0000256" key="6">
    <source>
        <dbReference type="ARBA" id="ARBA00022448"/>
    </source>
</evidence>
<evidence type="ECO:0000256" key="15">
    <source>
        <dbReference type="ARBA" id="ARBA00023128"/>
    </source>
</evidence>
<evidence type="ECO:0000256" key="1">
    <source>
        <dbReference type="ARBA" id="ARBA00003257"/>
    </source>
</evidence>
<keyword evidence="16 18" id="KW-0472">Membrane</keyword>
<reference evidence="20" key="1">
    <citation type="journal article" date="2017" name="Zool. J. Linn. Soc.">
        <title>Insufficient power of mitogenomic data in resolving the auchenorrhynchan monophyly.</title>
        <authorList>
            <person name="Song N."/>
            <person name="Cai W."/>
            <person name="Li H."/>
        </authorList>
    </citation>
    <scope>NUCLEOTIDE SEQUENCE</scope>
</reference>
<evidence type="ECO:0000256" key="18">
    <source>
        <dbReference type="RuleBase" id="RU003403"/>
    </source>
</evidence>
<dbReference type="PRINTS" id="PR01436">
    <property type="entry name" value="NADHDHGNASE2"/>
</dbReference>
<comment type="catalytic activity">
    <reaction evidence="17 18">
        <text>a ubiquinone + NADH + 5 H(+)(in) = a ubiquinol + NAD(+) + 4 H(+)(out)</text>
        <dbReference type="Rhea" id="RHEA:29091"/>
        <dbReference type="Rhea" id="RHEA-COMP:9565"/>
        <dbReference type="Rhea" id="RHEA-COMP:9566"/>
        <dbReference type="ChEBI" id="CHEBI:15378"/>
        <dbReference type="ChEBI" id="CHEBI:16389"/>
        <dbReference type="ChEBI" id="CHEBI:17976"/>
        <dbReference type="ChEBI" id="CHEBI:57540"/>
        <dbReference type="ChEBI" id="CHEBI:57945"/>
        <dbReference type="EC" id="7.1.1.2"/>
    </reaction>
</comment>
<dbReference type="GO" id="GO:0005743">
    <property type="term" value="C:mitochondrial inner membrane"/>
    <property type="evidence" value="ECO:0007669"/>
    <property type="project" value="UniProtKB-SubCell"/>
</dbReference>
<dbReference type="AlphaFoldDB" id="A0A343K1C5"/>
<evidence type="ECO:0000256" key="7">
    <source>
        <dbReference type="ARBA" id="ARBA00022660"/>
    </source>
</evidence>
<evidence type="ECO:0000256" key="13">
    <source>
        <dbReference type="ARBA" id="ARBA00023027"/>
    </source>
</evidence>
<gene>
    <name evidence="20" type="primary">nad2</name>
</gene>
<dbReference type="PANTHER" id="PTHR46552:SF1">
    <property type="entry name" value="NADH-UBIQUINONE OXIDOREDUCTASE CHAIN 2"/>
    <property type="match status" value="1"/>
</dbReference>
<comment type="function">
    <text evidence="1">Core subunit of the mitochondrial membrane respiratory chain NADH dehydrogenase (Complex I) that is believed to belong to the minimal assembly required for catalysis. Complex I functions in the transfer of electrons from NADH to the respiratory chain. The immediate electron acceptor for the enzyme is believed to be ubiquinone.</text>
</comment>
<proteinExistence type="inferred from homology"/>
<feature type="transmembrane region" description="Helical" evidence="18">
    <location>
        <begin position="59"/>
        <end position="81"/>
    </location>
</feature>
<evidence type="ECO:0000256" key="5">
    <source>
        <dbReference type="ARBA" id="ARBA00021008"/>
    </source>
</evidence>
<name>A0A343K1C5_9HEMI</name>
<feature type="transmembrane region" description="Helical" evidence="18">
    <location>
        <begin position="298"/>
        <end position="319"/>
    </location>
</feature>
<protein>
    <recommendedName>
        <fullName evidence="5 18">NADH-ubiquinone oxidoreductase chain 2</fullName>
        <ecNumber evidence="4 18">7.1.1.2</ecNumber>
    </recommendedName>
</protein>
<evidence type="ECO:0000256" key="14">
    <source>
        <dbReference type="ARBA" id="ARBA00023075"/>
    </source>
</evidence>
<keyword evidence="8 18" id="KW-0812">Transmembrane</keyword>
<evidence type="ECO:0000256" key="16">
    <source>
        <dbReference type="ARBA" id="ARBA00023136"/>
    </source>
</evidence>
<keyword evidence="11 18" id="KW-0249">Electron transport</keyword>
<evidence type="ECO:0000256" key="3">
    <source>
        <dbReference type="ARBA" id="ARBA00007012"/>
    </source>
</evidence>
<accession>A0A343K1C5</accession>
<feature type="transmembrane region" description="Helical" evidence="18">
    <location>
        <begin position="101"/>
        <end position="124"/>
    </location>
</feature>
<comment type="similarity">
    <text evidence="3 18">Belongs to the complex I subunit 2 family.</text>
</comment>
<keyword evidence="15 18" id="KW-0496">Mitochondrion</keyword>
<evidence type="ECO:0000256" key="17">
    <source>
        <dbReference type="ARBA" id="ARBA00049551"/>
    </source>
</evidence>
<dbReference type="EMBL" id="KX437740">
    <property type="protein sequence ID" value="ATC73033.1"/>
    <property type="molecule type" value="Genomic_DNA"/>
</dbReference>
<comment type="function">
    <text evidence="18">Core subunit of the mitochondrial membrane respiratory chain NADH dehydrogenase (Complex I) which catalyzes electron transfer from NADH through the respiratory chain, using ubiquinone as an electron acceptor. Essential for the catalytic activity and assembly of complex I.</text>
</comment>
<evidence type="ECO:0000256" key="10">
    <source>
        <dbReference type="ARBA" id="ARBA00022967"/>
    </source>
</evidence>
<evidence type="ECO:0000256" key="4">
    <source>
        <dbReference type="ARBA" id="ARBA00012944"/>
    </source>
</evidence>
<keyword evidence="9 18" id="KW-0999">Mitochondrion inner membrane</keyword>
<feature type="transmembrane region" description="Helical" evidence="18">
    <location>
        <begin position="182"/>
        <end position="204"/>
    </location>
</feature>
<dbReference type="InterPro" id="IPR001750">
    <property type="entry name" value="ND/Mrp_TM"/>
</dbReference>
<keyword evidence="7 18" id="KW-0679">Respiratory chain</keyword>